<gene>
    <name evidence="3" type="ORF">GCM10011349_08160</name>
</gene>
<evidence type="ECO:0000313" key="3">
    <source>
        <dbReference type="EMBL" id="GGN43710.1"/>
    </source>
</evidence>
<dbReference type="Proteomes" id="UP000605099">
    <property type="component" value="Unassembled WGS sequence"/>
</dbReference>
<evidence type="ECO:0000259" key="1">
    <source>
        <dbReference type="Pfam" id="PF13550"/>
    </source>
</evidence>
<proteinExistence type="predicted"/>
<protein>
    <recommendedName>
        <fullName evidence="5">Tip attachment protein J domain-containing protein</fullName>
    </recommendedName>
</protein>
<comment type="caution">
    <text evidence="3">The sequence shown here is derived from an EMBL/GenBank/DDBJ whole genome shotgun (WGS) entry which is preliminary data.</text>
</comment>
<dbReference type="EMBL" id="BMLK01000003">
    <property type="protein sequence ID" value="GGN43710.1"/>
    <property type="molecule type" value="Genomic_DNA"/>
</dbReference>
<name>A0ABQ2JEW2_9SPHN</name>
<feature type="domain" description="Rcc01698-like C-terminal" evidence="2">
    <location>
        <begin position="485"/>
        <end position="580"/>
    </location>
</feature>
<dbReference type="Pfam" id="PF13550">
    <property type="entry name" value="Phage-tail_3"/>
    <property type="match status" value="1"/>
</dbReference>
<evidence type="ECO:0000313" key="4">
    <source>
        <dbReference type="Proteomes" id="UP000605099"/>
    </source>
</evidence>
<sequence>MATIVFNAVGSYLGGPIGGAIGSLIGRQVDTALFGSSSRQGPRLAELAVSTSSYGQILPRHFGRMRVAGSILWATDLVEHSETTGGGKGAPSATTYSYTVSLAVALSSRPIQSIGRIWADGKLLRGEAGDLKVGGTLRVYTGVGDQEPDPLILAAESESRCPAHRDLAYVVFEDLDLSDYYNRIPALTFEVVAEEEITLQNVIGEVIEEADANVPLPELRGLTCDGPLAGSLEILGRVLPLEADAGAEKLIISRERLQTGTVMVDEAAASVEDDAFGPTSGMARHRSKPPEQLPKVLRYYDPERDYLPGSQRPVGRMTAGEPQTIDLPAAIDAASARKLIENNARRIDWARERIAWRTCTLDSAASPGAIVSLPGLPGRWRVLEWEWHVSGVELSLARVPPGESATALQLPADSGRASLASDMSIGTTALVAFELPLDGMEANADTPRAFAAVSSASANWRGAALYADRGDGELHPLGPSNRGRSVIGTVSNALPAASPLLVDRQSQIIVSLVDPAMQLASVDMRQLAFGANLALVGEEILQFAKATPVGDGNWRLEGLLRGRGGTEGKAASHIAGEPFVVLNSAPTALDVGILGRQSERQLVAIGRGDDSPVVAPVLLDGITLRPLAPVHSRCSQAPDGTLSLGWTRRARGGWQWQDGVDVPLVEEAETYIVTLGAFESPFAQWTTHEPGLEIPPAVLNTLLPEATTQPLTVRQRGTHALSDPLHLCTLT</sequence>
<dbReference type="Pfam" id="PF23666">
    <property type="entry name" value="Rcc01698_C"/>
    <property type="match status" value="1"/>
</dbReference>
<feature type="domain" description="Tip attachment protein J" evidence="1">
    <location>
        <begin position="233"/>
        <end position="387"/>
    </location>
</feature>
<keyword evidence="4" id="KW-1185">Reference proteome</keyword>
<dbReference type="InterPro" id="IPR056490">
    <property type="entry name" value="Rcc01698_C"/>
</dbReference>
<organism evidence="3 4">
    <name type="scientific">Novosphingobium indicum</name>
    <dbReference type="NCBI Taxonomy" id="462949"/>
    <lineage>
        <taxon>Bacteria</taxon>
        <taxon>Pseudomonadati</taxon>
        <taxon>Pseudomonadota</taxon>
        <taxon>Alphaproteobacteria</taxon>
        <taxon>Sphingomonadales</taxon>
        <taxon>Sphingomonadaceae</taxon>
        <taxon>Novosphingobium</taxon>
    </lineage>
</organism>
<accession>A0ABQ2JEW2</accession>
<evidence type="ECO:0000259" key="2">
    <source>
        <dbReference type="Pfam" id="PF23666"/>
    </source>
</evidence>
<dbReference type="InterPro" id="IPR032876">
    <property type="entry name" value="J_dom"/>
</dbReference>
<reference evidence="4" key="1">
    <citation type="journal article" date="2019" name="Int. J. Syst. Evol. Microbiol.">
        <title>The Global Catalogue of Microorganisms (GCM) 10K type strain sequencing project: providing services to taxonomists for standard genome sequencing and annotation.</title>
        <authorList>
            <consortium name="The Broad Institute Genomics Platform"/>
            <consortium name="The Broad Institute Genome Sequencing Center for Infectious Disease"/>
            <person name="Wu L."/>
            <person name="Ma J."/>
        </authorList>
    </citation>
    <scope>NUCLEOTIDE SEQUENCE [LARGE SCALE GENOMIC DNA]</scope>
    <source>
        <strain evidence="4">CGMCC 1.6784</strain>
    </source>
</reference>
<evidence type="ECO:0008006" key="5">
    <source>
        <dbReference type="Google" id="ProtNLM"/>
    </source>
</evidence>
<dbReference type="RefSeq" id="WP_188818411.1">
    <property type="nucleotide sequence ID" value="NZ_BMLK01000003.1"/>
</dbReference>